<accession>A0A1H6WXB0</accession>
<dbReference type="GO" id="GO:0005829">
    <property type="term" value="C:cytosol"/>
    <property type="evidence" value="ECO:0007669"/>
    <property type="project" value="TreeGrafter"/>
</dbReference>
<dbReference type="PROSITE" id="PS01320">
    <property type="entry name" value="UPF0067"/>
    <property type="match status" value="1"/>
</dbReference>
<dbReference type="Pfam" id="PF01590">
    <property type="entry name" value="GAF"/>
    <property type="match status" value="1"/>
</dbReference>
<dbReference type="OrthoDB" id="9796252at2"/>
<dbReference type="PANTHER" id="PTHR21021:SF15">
    <property type="entry name" value="FREE METHIONINE-R-SULFOXIDE REDUCTASE"/>
    <property type="match status" value="1"/>
</dbReference>
<dbReference type="GO" id="GO:0033745">
    <property type="term" value="F:L-methionine-(R)-S-oxide reductase activity"/>
    <property type="evidence" value="ECO:0007669"/>
    <property type="project" value="TreeGrafter"/>
</dbReference>
<dbReference type="AlphaFoldDB" id="A0A1H6WXB0"/>
<dbReference type="Gene3D" id="3.30.450.40">
    <property type="match status" value="1"/>
</dbReference>
<dbReference type="InterPro" id="IPR029016">
    <property type="entry name" value="GAF-like_dom_sf"/>
</dbReference>
<organism evidence="3 4">
    <name type="scientific">Sharpea azabuensis</name>
    <dbReference type="NCBI Taxonomy" id="322505"/>
    <lineage>
        <taxon>Bacteria</taxon>
        <taxon>Bacillati</taxon>
        <taxon>Bacillota</taxon>
        <taxon>Erysipelotrichia</taxon>
        <taxon>Erysipelotrichales</taxon>
        <taxon>Coprobacillaceae</taxon>
        <taxon>Sharpea</taxon>
    </lineage>
</organism>
<dbReference type="eggNOG" id="COG1956">
    <property type="taxonomic scope" value="Bacteria"/>
</dbReference>
<name>A0A1H6WXB0_9FIRM</name>
<comment type="similarity">
    <text evidence="1">Belongs to the free Met sulfoxide reductase family.</text>
</comment>
<evidence type="ECO:0000259" key="2">
    <source>
        <dbReference type="Pfam" id="PF01590"/>
    </source>
</evidence>
<gene>
    <name evidence="3" type="ORF">SAMN04487834_10715</name>
</gene>
<dbReference type="FunFam" id="3.30.450.40:FF:000008">
    <property type="entry name" value="GAF domain-containing proteins"/>
    <property type="match status" value="1"/>
</dbReference>
<evidence type="ECO:0000256" key="1">
    <source>
        <dbReference type="ARBA" id="ARBA00038454"/>
    </source>
</evidence>
<dbReference type="PANTHER" id="PTHR21021">
    <property type="entry name" value="GAF/PUTATIVE CYTOSKELETAL PROTEIN"/>
    <property type="match status" value="1"/>
</dbReference>
<feature type="domain" description="GAF" evidence="2">
    <location>
        <begin position="41"/>
        <end position="145"/>
    </location>
</feature>
<keyword evidence="4" id="KW-1185">Reference proteome</keyword>
<dbReference type="InterPro" id="IPR003018">
    <property type="entry name" value="GAF"/>
</dbReference>
<protein>
    <submittedName>
        <fullName evidence="3">GAF domain-containing protein</fullName>
    </submittedName>
</protein>
<evidence type="ECO:0000313" key="3">
    <source>
        <dbReference type="EMBL" id="SEJ18937.1"/>
    </source>
</evidence>
<dbReference type="RefSeq" id="WP_074732706.1">
    <property type="nucleotide sequence ID" value="NZ_CACVPP010000073.1"/>
</dbReference>
<dbReference type="InterPro" id="IPR051330">
    <property type="entry name" value="Phosphatase_reg/MetRdx"/>
</dbReference>
<evidence type="ECO:0000313" key="4">
    <source>
        <dbReference type="Proteomes" id="UP000183028"/>
    </source>
</evidence>
<dbReference type="InterPro" id="IPR000614">
    <property type="entry name" value="FRMsr_CS"/>
</dbReference>
<dbReference type="EMBL" id="FNYK01000071">
    <property type="protein sequence ID" value="SEJ18937.1"/>
    <property type="molecule type" value="Genomic_DNA"/>
</dbReference>
<reference evidence="4" key="1">
    <citation type="submission" date="2016-10" db="EMBL/GenBank/DDBJ databases">
        <authorList>
            <person name="Varghese N."/>
        </authorList>
    </citation>
    <scope>NUCLEOTIDE SEQUENCE [LARGE SCALE GENOMIC DNA]</scope>
    <source>
        <strain evidence="4">DSM 20406</strain>
    </source>
</reference>
<dbReference type="STRING" id="322505.SAMN04487836_11928"/>
<proteinExistence type="inferred from homology"/>
<dbReference type="SUPFAM" id="SSF55781">
    <property type="entry name" value="GAF domain-like"/>
    <property type="match status" value="1"/>
</dbReference>
<dbReference type="Proteomes" id="UP000183028">
    <property type="component" value="Unassembled WGS sequence"/>
</dbReference>
<sequence>MENLELEQLRALLETERNPIANLANASSFLYNTMNQLNWLGFYLIDGDELILGPFQGKVACTRIRVGQGVCGNAVKLEKTMKIDDVHQFAGHIACDSASNSEVVVPLWKDNQIVGVLDVDSPYQARFSNQDVQFLEKAAKIIQEAI</sequence>